<protein>
    <submittedName>
        <fullName evidence="1">Uncharacterized protein</fullName>
    </submittedName>
</protein>
<dbReference type="RefSeq" id="WP_148881917.1">
    <property type="nucleotide sequence ID" value="NZ_CP041932.1"/>
</dbReference>
<proteinExistence type="predicted"/>
<sequence length="630" mass="70793">MRRIKLIVSLILIVLITVSNGCINSPREEKTESPVIETAHEGVDEHISENTFPLEGAKATFPTGTFRPKPPDWFSYSPEYAVLDVVSRVSEKYNVTESPVNIPRPPRSLSSFTGTANDTEFGLFAYPNSTAVKEAMKHVVELLRENGFQPAGGGGTLWERGNETYTAFYTYERYFYVLFVARTAGGSAEERTERLSRFAWSIITIGPNPGKVLGLFLPVKVAEGNWSEERGLRFSGYLDALEGTVEGTNVSAVFLVYRPREGREVYLQLKEAFLRNSWVEEEYINTNTRDPVGHLVASDYFEANGSGVYIELVDVAGMERLTLLFGDESEIKETVRELWEWDDPTASLLTEGNGLPRGTFRPASGRGVRPGTVISMVLDDLRKDFNITTGFVDIPEVPAAAWYTGRTGDVEFMLLVYPNATAYLTALDELTKKLLAEGWERTDDGREPYARTFARDSDTLTVFVQYRYNHYLAIVVKKPRYSTSDFFWHVVGTGGASPGELLSFGKLRNDVKPWNWTAEEGLEFDGYIYKLEGNTSPGGARAAVLFYPYGLGREVYLQLKKAFLETGWAERDYVELPSHDERRHLVANDLFEKSGKAVYIEVSTYGDMDVLILLYGDKSSVKISARAMWE</sequence>
<organism evidence="1 2">
    <name type="scientific">Thermococcus aciditolerans</name>
    <dbReference type="NCBI Taxonomy" id="2598455"/>
    <lineage>
        <taxon>Archaea</taxon>
        <taxon>Methanobacteriati</taxon>
        <taxon>Methanobacteriota</taxon>
        <taxon>Thermococci</taxon>
        <taxon>Thermococcales</taxon>
        <taxon>Thermococcaceae</taxon>
        <taxon>Thermococcus</taxon>
    </lineage>
</organism>
<evidence type="ECO:0000313" key="1">
    <source>
        <dbReference type="EMBL" id="QEK13793.1"/>
    </source>
</evidence>
<keyword evidence="2" id="KW-1185">Reference proteome</keyword>
<gene>
    <name evidence="1" type="ORF">FPV09_00125</name>
</gene>
<evidence type="ECO:0000313" key="2">
    <source>
        <dbReference type="Proteomes" id="UP000322631"/>
    </source>
</evidence>
<dbReference type="AlphaFoldDB" id="A0A5C0SH75"/>
<reference evidence="1 2" key="1">
    <citation type="submission" date="2019-07" db="EMBL/GenBank/DDBJ databases">
        <title>Complete genome of Thermococcus acidophilus.</title>
        <authorList>
            <person name="Li X."/>
        </authorList>
    </citation>
    <scope>NUCLEOTIDE SEQUENCE [LARGE SCALE GENOMIC DNA]</scope>
    <source>
        <strain evidence="1 2">SY113</strain>
    </source>
</reference>
<name>A0A5C0SH75_9EURY</name>
<dbReference type="EMBL" id="CP041932">
    <property type="protein sequence ID" value="QEK13793.1"/>
    <property type="molecule type" value="Genomic_DNA"/>
</dbReference>
<dbReference type="Proteomes" id="UP000322631">
    <property type="component" value="Chromosome"/>
</dbReference>
<accession>A0A5C0SH75</accession>
<dbReference type="GeneID" id="41608214"/>
<dbReference type="KEGG" id="them:FPV09_00125"/>